<dbReference type="SMART" id="SM00421">
    <property type="entry name" value="HTH_LUXR"/>
    <property type="match status" value="1"/>
</dbReference>
<dbReference type="SUPFAM" id="SSF46894">
    <property type="entry name" value="C-terminal effector domain of the bipartite response regulators"/>
    <property type="match status" value="1"/>
</dbReference>
<dbReference type="OrthoDB" id="4309410at2"/>
<dbReference type="CDD" id="cd06170">
    <property type="entry name" value="LuxR_C_like"/>
    <property type="match status" value="1"/>
</dbReference>
<protein>
    <submittedName>
        <fullName evidence="5">Response regulator containing a CheY-like receiver domain and an HTH DNA-binding domain</fullName>
    </submittedName>
</protein>
<evidence type="ECO:0000313" key="6">
    <source>
        <dbReference type="Proteomes" id="UP000021053"/>
    </source>
</evidence>
<accession>A0A010ZUC5</accession>
<keyword evidence="2 5" id="KW-0238">DNA-binding</keyword>
<comment type="caution">
    <text evidence="5">The sequence shown here is derived from an EMBL/GenBank/DDBJ whole genome shotgun (WGS) entry which is preliminary data.</text>
</comment>
<dbReference type="GO" id="GO:0006355">
    <property type="term" value="P:regulation of DNA-templated transcription"/>
    <property type="evidence" value="ECO:0007669"/>
    <property type="project" value="InterPro"/>
</dbReference>
<keyword evidence="1" id="KW-0805">Transcription regulation</keyword>
<evidence type="ECO:0000313" key="5">
    <source>
        <dbReference type="EMBL" id="EXG82264.1"/>
    </source>
</evidence>
<sequence>MSNHGAPAAGARRIPVTVIGDDPLTRAGLIAHLQSGPDIDLRPATPDGDHRPGVAVVATDRVDRAAVGRLRALSSGWKAVLIVAHLREPELLRALDADVFAILLRHDVTPDRLLRAVRASARHDRDLPADAVGHLVDVVVRLRRADPAGRDDERPPTQRELDVLRLIAEGMETREVAAHLSFSERTVKNVLYGVTARYGLRNRTHAVAHVLREGYL</sequence>
<dbReference type="Gene3D" id="3.40.50.2300">
    <property type="match status" value="1"/>
</dbReference>
<dbReference type="Proteomes" id="UP000021053">
    <property type="component" value="Unassembled WGS sequence"/>
</dbReference>
<evidence type="ECO:0000256" key="2">
    <source>
        <dbReference type="ARBA" id="ARBA00023125"/>
    </source>
</evidence>
<dbReference type="PROSITE" id="PS50043">
    <property type="entry name" value="HTH_LUXR_2"/>
    <property type="match status" value="1"/>
</dbReference>
<keyword evidence="3" id="KW-0804">Transcription</keyword>
<name>A0A010ZUC5_9ACTN</name>
<dbReference type="InterPro" id="IPR000792">
    <property type="entry name" value="Tscrpt_reg_LuxR_C"/>
</dbReference>
<dbReference type="InterPro" id="IPR016032">
    <property type="entry name" value="Sig_transdc_resp-reg_C-effctor"/>
</dbReference>
<evidence type="ECO:0000256" key="3">
    <source>
        <dbReference type="ARBA" id="ARBA00023163"/>
    </source>
</evidence>
<dbReference type="AlphaFoldDB" id="A0A010ZUC5"/>
<proteinExistence type="predicted"/>
<dbReference type="PANTHER" id="PTHR44688:SF16">
    <property type="entry name" value="DNA-BINDING TRANSCRIPTIONAL ACTIVATOR DEVR_DOSR"/>
    <property type="match status" value="1"/>
</dbReference>
<dbReference type="EMBL" id="JFBT01000001">
    <property type="protein sequence ID" value="EXG82264.1"/>
    <property type="molecule type" value="Genomic_DNA"/>
</dbReference>
<dbReference type="GO" id="GO:0003677">
    <property type="term" value="F:DNA binding"/>
    <property type="evidence" value="ECO:0007669"/>
    <property type="project" value="UniProtKB-KW"/>
</dbReference>
<dbReference type="RefSeq" id="WP_035851956.1">
    <property type="nucleotide sequence ID" value="NZ_KK073874.1"/>
</dbReference>
<keyword evidence="6" id="KW-1185">Reference proteome</keyword>
<reference evidence="5 6" key="1">
    <citation type="submission" date="2013-07" db="EMBL/GenBank/DDBJ databases">
        <authorList>
            <consortium name="DOE Joint Genome Institute"/>
            <person name="Eisen J."/>
            <person name="Huntemann M."/>
            <person name="Han J."/>
            <person name="Chen A."/>
            <person name="Kyrpides N."/>
            <person name="Mavromatis K."/>
            <person name="Markowitz V."/>
            <person name="Palaniappan K."/>
            <person name="Ivanova N."/>
            <person name="Schaumberg A."/>
            <person name="Pati A."/>
            <person name="Liolios K."/>
            <person name="Nordberg H.P."/>
            <person name="Cantor M.N."/>
            <person name="Hua S.X."/>
            <person name="Woyke T."/>
        </authorList>
    </citation>
    <scope>NUCLEOTIDE SEQUENCE [LARGE SCALE GENOMIC DNA]</scope>
    <source>
        <strain evidence="5 6">DSM 44712</strain>
    </source>
</reference>
<gene>
    <name evidence="5" type="ORF">CryarDRAFT_3429</name>
</gene>
<evidence type="ECO:0000256" key="1">
    <source>
        <dbReference type="ARBA" id="ARBA00023015"/>
    </source>
</evidence>
<dbReference type="PANTHER" id="PTHR44688">
    <property type="entry name" value="DNA-BINDING TRANSCRIPTIONAL ACTIVATOR DEVR_DOSR"/>
    <property type="match status" value="1"/>
</dbReference>
<feature type="domain" description="HTH luxR-type" evidence="4">
    <location>
        <begin position="149"/>
        <end position="214"/>
    </location>
</feature>
<dbReference type="HOGENOM" id="CLU_000445_90_2_11"/>
<evidence type="ECO:0000259" key="4">
    <source>
        <dbReference type="PROSITE" id="PS50043"/>
    </source>
</evidence>
<dbReference type="PRINTS" id="PR00038">
    <property type="entry name" value="HTHLUXR"/>
</dbReference>
<dbReference type="PATRIC" id="fig|927661.3.peg.3388"/>
<dbReference type="Pfam" id="PF00196">
    <property type="entry name" value="GerE"/>
    <property type="match status" value="1"/>
</dbReference>
<organism evidence="5 6">
    <name type="scientific">Cryptosporangium arvum DSM 44712</name>
    <dbReference type="NCBI Taxonomy" id="927661"/>
    <lineage>
        <taxon>Bacteria</taxon>
        <taxon>Bacillati</taxon>
        <taxon>Actinomycetota</taxon>
        <taxon>Actinomycetes</taxon>
        <taxon>Cryptosporangiales</taxon>
        <taxon>Cryptosporangiaceae</taxon>
        <taxon>Cryptosporangium</taxon>
    </lineage>
</organism>